<evidence type="ECO:0000256" key="1">
    <source>
        <dbReference type="SAM" id="Phobius"/>
    </source>
</evidence>
<reference evidence="3 4" key="1">
    <citation type="submission" date="2012-02" db="EMBL/GenBank/DDBJ databases">
        <title>Complete genome sequence of Phycisphaera mikurensis NBRC 102666.</title>
        <authorList>
            <person name="Ankai A."/>
            <person name="Hosoyama A."/>
            <person name="Terui Y."/>
            <person name="Sekine M."/>
            <person name="Fukai R."/>
            <person name="Kato Y."/>
            <person name="Nakamura S."/>
            <person name="Yamada-Narita S."/>
            <person name="Kawakoshi A."/>
            <person name="Fukunaga Y."/>
            <person name="Yamazaki S."/>
            <person name="Fujita N."/>
        </authorList>
    </citation>
    <scope>NUCLEOTIDE SEQUENCE [LARGE SCALE GENOMIC DNA]</scope>
    <source>
        <strain evidence="4">NBRC 102666 / KCTC 22515 / FYK2301M01</strain>
    </source>
</reference>
<gene>
    <name evidence="3" type="ordered locus">PSMK_25860</name>
</gene>
<dbReference type="Pfam" id="PF07584">
    <property type="entry name" value="BatA"/>
    <property type="match status" value="1"/>
</dbReference>
<dbReference type="OrthoDB" id="264983at2"/>
<keyword evidence="4" id="KW-1185">Reference proteome</keyword>
<dbReference type="KEGG" id="phm:PSMK_25860"/>
<dbReference type="PANTHER" id="PTHR37464:SF1">
    <property type="entry name" value="BLL2463 PROTEIN"/>
    <property type="match status" value="1"/>
</dbReference>
<feature type="domain" description="Aerotolerance regulator N-terminal" evidence="2">
    <location>
        <begin position="5"/>
        <end position="78"/>
    </location>
</feature>
<protein>
    <recommendedName>
        <fullName evidence="2">Aerotolerance regulator N-terminal domain-containing protein</fullName>
    </recommendedName>
</protein>
<dbReference type="EMBL" id="AP012338">
    <property type="protein sequence ID" value="BAM04745.1"/>
    <property type="molecule type" value="Genomic_DNA"/>
</dbReference>
<dbReference type="STRING" id="1142394.PSMK_25860"/>
<accession>I0IHK7</accession>
<keyword evidence="1" id="KW-0472">Membrane</keyword>
<evidence type="ECO:0000313" key="4">
    <source>
        <dbReference type="Proteomes" id="UP000007881"/>
    </source>
</evidence>
<dbReference type="HOGENOM" id="CLU_473135_0_0_0"/>
<organism evidence="3 4">
    <name type="scientific">Phycisphaera mikurensis (strain NBRC 102666 / KCTC 22515 / FYK2301M01)</name>
    <dbReference type="NCBI Taxonomy" id="1142394"/>
    <lineage>
        <taxon>Bacteria</taxon>
        <taxon>Pseudomonadati</taxon>
        <taxon>Planctomycetota</taxon>
        <taxon>Phycisphaerae</taxon>
        <taxon>Phycisphaerales</taxon>
        <taxon>Phycisphaeraceae</taxon>
        <taxon>Phycisphaera</taxon>
    </lineage>
</organism>
<dbReference type="eggNOG" id="COG2304">
    <property type="taxonomic scope" value="Bacteria"/>
</dbReference>
<evidence type="ECO:0000313" key="3">
    <source>
        <dbReference type="EMBL" id="BAM04745.1"/>
    </source>
</evidence>
<dbReference type="AlphaFoldDB" id="I0IHK7"/>
<dbReference type="Proteomes" id="UP000007881">
    <property type="component" value="Chromosome"/>
</dbReference>
<evidence type="ECO:0000259" key="2">
    <source>
        <dbReference type="Pfam" id="PF07584"/>
    </source>
</evidence>
<keyword evidence="1" id="KW-1133">Transmembrane helix</keyword>
<proteinExistence type="predicted"/>
<dbReference type="PANTHER" id="PTHR37464">
    <property type="entry name" value="BLL2463 PROTEIN"/>
    <property type="match status" value="1"/>
</dbReference>
<keyword evidence="1" id="KW-0812">Transmembrane</keyword>
<feature type="transmembrane region" description="Helical" evidence="1">
    <location>
        <begin position="61"/>
        <end position="81"/>
    </location>
</feature>
<name>I0IHK7_PHYMF</name>
<dbReference type="InterPro" id="IPR024163">
    <property type="entry name" value="Aerotolerance_reg_N"/>
</dbReference>
<feature type="transmembrane region" description="Helical" evidence="1">
    <location>
        <begin position="6"/>
        <end position="24"/>
    </location>
</feature>
<sequence>MLMGLPLALAGLVALPILGGIYLLRTRYRRQVVSALFLWQAVAQASGGGRKRSRMQASWPLLLELLALLLLVLAAAGPRVLAAGQRVPVVLVLDDSFSMAATADGVSARDRGLAAVRDELAGLGRFSVAAVVAGPVPARLAASARDAAGVEEALAAWQPDAAAADLDAGIALARETGGPDARLLVVTDRPRTVDENGPEAAPSADPDAVRWLAVGEAAGNAAVTLAVRSADGAAADTLLAEVTRTAPDPAAPARPVRVAVEVEVPGAGSDDPPAGWNVYRASSVEMSPGQTERFRVELPASAAGRAVRVRLAMAGDPLEADDAAVLAPGRRPAVVAASVVADPRLARAADAALAAAGTQRVPPSEAELVVANSAVPAPPGAWRLMIDTPAADAATESFLGPFLLDEASPLADGLSLGGLVWTAATDATLPGRPLATAGFTPLVSLEGDASAEAPVGSAVTARVNLDAARSTVLGAAAWPVLVDNLVRARRAARPGVAPANAPVGVAVALRSGPPPVDPAADPEAELPEPAASIRRLTDATGSAAAGEAVPLPLPAGVGSFAPDAPGLYAAVLPDGTDARFAVTRTSAAESDLSAAATASAGTLQPDAAEAAEYRGLAWALGLAALLVLGLEAWLVYGGSAAATRPPEGVPA</sequence>